<keyword evidence="1" id="KW-0175">Coiled coil</keyword>
<accession>A0A345VJ98</accession>
<gene>
    <name evidence="2" type="ORF">Sp14A_08780</name>
</gene>
<organism evidence="2 3">
    <name type="scientific">Streptococcus pluranimalium</name>
    <dbReference type="NCBI Taxonomy" id="82348"/>
    <lineage>
        <taxon>Bacteria</taxon>
        <taxon>Bacillati</taxon>
        <taxon>Bacillota</taxon>
        <taxon>Bacilli</taxon>
        <taxon>Lactobacillales</taxon>
        <taxon>Streptococcaceae</taxon>
        <taxon>Streptococcus</taxon>
    </lineage>
</organism>
<dbReference type="Proteomes" id="UP000255411">
    <property type="component" value="Chromosome"/>
</dbReference>
<proteinExistence type="predicted"/>
<dbReference type="EMBL" id="CP022601">
    <property type="protein sequence ID" value="AXJ12800.1"/>
    <property type="molecule type" value="Genomic_DNA"/>
</dbReference>
<protein>
    <submittedName>
        <fullName evidence="2">Uncharacterized protein</fullName>
    </submittedName>
</protein>
<name>A0A345VJ98_9STRE</name>
<evidence type="ECO:0000256" key="1">
    <source>
        <dbReference type="SAM" id="Coils"/>
    </source>
</evidence>
<feature type="coiled-coil region" evidence="1">
    <location>
        <begin position="194"/>
        <end position="228"/>
    </location>
</feature>
<dbReference type="AlphaFoldDB" id="A0A345VJ98"/>
<evidence type="ECO:0000313" key="3">
    <source>
        <dbReference type="Proteomes" id="UP000255411"/>
    </source>
</evidence>
<evidence type="ECO:0000313" key="2">
    <source>
        <dbReference type="EMBL" id="AXJ12800.1"/>
    </source>
</evidence>
<sequence>MENNLHLANHYYLLYIENKELRKIKSYIAKNSNDTLSFEEKIIILKLHELYKKYHKIKENKSISLERFLGLLDEDAEDYFEISLNLFHDYFIAKGFEDILVSTKEKFLLKKEKSLIGDYDIKENLRSDKLKKRADKILWHISPTSKAIHSLYLGKSKEKYLNSAFYLANLSNYDELLFFLDIKQLDNNANFLYYILLKKKLREKKVKIEELEKKHQDLQKELERFYELIKFYYFG</sequence>
<dbReference type="RefSeq" id="WP_115130043.1">
    <property type="nucleotide sequence ID" value="NZ_CP022601.1"/>
</dbReference>
<reference evidence="2 3" key="1">
    <citation type="submission" date="2017-07" db="EMBL/GenBank/DDBJ databases">
        <title>Streptococcus pluranimalium as cause of bovine abortion.</title>
        <authorList>
            <person name="Rodriguez Campos S."/>
            <person name="Gobeli Brawand S."/>
            <person name="Brodard I."/>
            <person name="Rychener L."/>
            <person name="Perreten V."/>
        </authorList>
    </citation>
    <scope>NUCLEOTIDE SEQUENCE [LARGE SCALE GENOMIC DNA]</scope>
    <source>
        <strain evidence="2 3">14A0014</strain>
    </source>
</reference>